<keyword evidence="2" id="KW-1185">Reference proteome</keyword>
<reference evidence="1 2" key="1">
    <citation type="submission" date="2020-08" db="EMBL/GenBank/DDBJ databases">
        <title>Genomic Encyclopedia of Type Strains, Phase IV (KMG-IV): sequencing the most valuable type-strain genomes for metagenomic binning, comparative biology and taxonomic classification.</title>
        <authorList>
            <person name="Goeker M."/>
        </authorList>
    </citation>
    <scope>NUCLEOTIDE SEQUENCE [LARGE SCALE GENOMIC DNA]</scope>
    <source>
        <strain evidence="1 2">DSM 101806</strain>
    </source>
</reference>
<dbReference type="Proteomes" id="UP000557392">
    <property type="component" value="Unassembled WGS sequence"/>
</dbReference>
<dbReference type="RefSeq" id="WP_183995324.1">
    <property type="nucleotide sequence ID" value="NZ_JACIEH010000001.1"/>
</dbReference>
<evidence type="ECO:0000313" key="2">
    <source>
        <dbReference type="Proteomes" id="UP000557392"/>
    </source>
</evidence>
<sequence length="74" mass="8161">MTILDSFVSFAKGLPADRLQSVEAALAALMEAYSERYAFTEGEMTELDRRVAEPKPSFADPAEIAELFGKPFSE</sequence>
<dbReference type="EMBL" id="JACIEH010000001">
    <property type="protein sequence ID" value="MBB4097583.1"/>
    <property type="molecule type" value="Genomic_DNA"/>
</dbReference>
<protein>
    <submittedName>
        <fullName evidence="1">Uncharacterized protein</fullName>
    </submittedName>
</protein>
<evidence type="ECO:0000313" key="1">
    <source>
        <dbReference type="EMBL" id="MBB4097583.1"/>
    </source>
</evidence>
<gene>
    <name evidence="1" type="ORF">GGR46_001116</name>
</gene>
<dbReference type="AlphaFoldDB" id="A0A7W6NVX1"/>
<comment type="caution">
    <text evidence="1">The sequence shown here is derived from an EMBL/GenBank/DDBJ whole genome shotgun (WGS) entry which is preliminary data.</text>
</comment>
<accession>A0A7W6NVX1</accession>
<organism evidence="1 2">
    <name type="scientific">Sphingomonas kyeonggiensis</name>
    <dbReference type="NCBI Taxonomy" id="1268553"/>
    <lineage>
        <taxon>Bacteria</taxon>
        <taxon>Pseudomonadati</taxon>
        <taxon>Pseudomonadota</taxon>
        <taxon>Alphaproteobacteria</taxon>
        <taxon>Sphingomonadales</taxon>
        <taxon>Sphingomonadaceae</taxon>
        <taxon>Sphingomonas</taxon>
    </lineage>
</organism>
<proteinExistence type="predicted"/>
<name>A0A7W6NVX1_9SPHN</name>